<reference evidence="2 3" key="1">
    <citation type="journal article" date="2023" name="Plants (Basel)">
        <title>Bridging the Gap: Combining Genomics and Transcriptomics Approaches to Understand Stylosanthes scabra, an Orphan Legume from the Brazilian Caatinga.</title>
        <authorList>
            <person name="Ferreira-Neto J.R.C."/>
            <person name="da Silva M.D."/>
            <person name="Binneck E."/>
            <person name="de Melo N.F."/>
            <person name="da Silva R.H."/>
            <person name="de Melo A.L.T.M."/>
            <person name="Pandolfi V."/>
            <person name="Bustamante F.O."/>
            <person name="Brasileiro-Vidal A.C."/>
            <person name="Benko-Iseppon A.M."/>
        </authorList>
    </citation>
    <scope>NUCLEOTIDE SEQUENCE [LARGE SCALE GENOMIC DNA]</scope>
    <source>
        <tissue evidence="2">Leaves</tissue>
    </source>
</reference>
<protein>
    <submittedName>
        <fullName evidence="2">Uncharacterized protein</fullName>
    </submittedName>
</protein>
<proteinExistence type="predicted"/>
<feature type="compositionally biased region" description="Basic and acidic residues" evidence="1">
    <location>
        <begin position="28"/>
        <end position="48"/>
    </location>
</feature>
<feature type="region of interest" description="Disordered" evidence="1">
    <location>
        <begin position="229"/>
        <end position="272"/>
    </location>
</feature>
<name>A0ABU6TSM5_9FABA</name>
<dbReference type="EMBL" id="JASCZI010091775">
    <property type="protein sequence ID" value="MED6151190.1"/>
    <property type="molecule type" value="Genomic_DNA"/>
</dbReference>
<feature type="region of interest" description="Disordered" evidence="1">
    <location>
        <begin position="1"/>
        <end position="49"/>
    </location>
</feature>
<feature type="compositionally biased region" description="Polar residues" evidence="1">
    <location>
        <begin position="1"/>
        <end position="18"/>
    </location>
</feature>
<evidence type="ECO:0000313" key="2">
    <source>
        <dbReference type="EMBL" id="MED6151190.1"/>
    </source>
</evidence>
<feature type="compositionally biased region" description="Polar residues" evidence="1">
    <location>
        <begin position="251"/>
        <end position="264"/>
    </location>
</feature>
<sequence length="447" mass="49073">MEFVSQETPGETPSVNNEDQCEEPASAAKEDHVGVETHEEKSPEKSDYVMKAAMPPEKREMADQMLAVVAEVNPRAHFPPTSMVDVAVVPLLDQETYQNAVVARKGPVSGLGTSSGAFTHKIDPTVKGKVASETSQTLKSKGEHLLQPKDSDDNVIIIEPPARAVKRAGLANLGPARLAHGPILTALPPAKLMGSAIAAHAWGRRSGNMRTGQNWQGEVACVKQEPKDAEPEVPDVNTQCRTGLPPIPVATTGNERGTNRQLQGSRAKGGGRVIEEEGRRDLPLIPLPCANMGLDVKAREILFRHDIHDLTRDDLLSLRPRLTPSVVVVNTLALVSSRNVRRRTNATCWFLPSIFVADILRGIVWDNVFVPIWDVDEAWYMMILDVRKPRVYSLDVHKIVDNMARKEKQMKDVGDGDTLRMRLASSIVGAQYNELRPAVDEASQATW</sequence>
<accession>A0ABU6TSM5</accession>
<gene>
    <name evidence="2" type="ORF">PIB30_080059</name>
</gene>
<evidence type="ECO:0000313" key="3">
    <source>
        <dbReference type="Proteomes" id="UP001341840"/>
    </source>
</evidence>
<dbReference type="Proteomes" id="UP001341840">
    <property type="component" value="Unassembled WGS sequence"/>
</dbReference>
<evidence type="ECO:0000256" key="1">
    <source>
        <dbReference type="SAM" id="MobiDB-lite"/>
    </source>
</evidence>
<comment type="caution">
    <text evidence="2">The sequence shown here is derived from an EMBL/GenBank/DDBJ whole genome shotgun (WGS) entry which is preliminary data.</text>
</comment>
<organism evidence="2 3">
    <name type="scientific">Stylosanthes scabra</name>
    <dbReference type="NCBI Taxonomy" id="79078"/>
    <lineage>
        <taxon>Eukaryota</taxon>
        <taxon>Viridiplantae</taxon>
        <taxon>Streptophyta</taxon>
        <taxon>Embryophyta</taxon>
        <taxon>Tracheophyta</taxon>
        <taxon>Spermatophyta</taxon>
        <taxon>Magnoliopsida</taxon>
        <taxon>eudicotyledons</taxon>
        <taxon>Gunneridae</taxon>
        <taxon>Pentapetalae</taxon>
        <taxon>rosids</taxon>
        <taxon>fabids</taxon>
        <taxon>Fabales</taxon>
        <taxon>Fabaceae</taxon>
        <taxon>Papilionoideae</taxon>
        <taxon>50 kb inversion clade</taxon>
        <taxon>dalbergioids sensu lato</taxon>
        <taxon>Dalbergieae</taxon>
        <taxon>Pterocarpus clade</taxon>
        <taxon>Stylosanthes</taxon>
    </lineage>
</organism>
<keyword evidence="3" id="KW-1185">Reference proteome</keyword>